<reference evidence="1" key="1">
    <citation type="submission" date="2024-12" db="EMBL/GenBank/DDBJ databases">
        <title>Comparative genomics and development of molecular markers within Purpureocillium lilacinum and among Purpureocillium species.</title>
        <authorList>
            <person name="Yeh Z.-Y."/>
            <person name="Ni N.-T."/>
            <person name="Lo P.-H."/>
            <person name="Mushyakhwo K."/>
            <person name="Lin C.-F."/>
            <person name="Nai Y.-S."/>
        </authorList>
    </citation>
    <scope>NUCLEOTIDE SEQUENCE</scope>
    <source>
        <strain evidence="1">NCHU-NPUST-175</strain>
    </source>
</reference>
<keyword evidence="2" id="KW-1185">Reference proteome</keyword>
<sequence length="124" mass="13182">MAARNPSRQGRRLSWGGLPRSGASATDMHDLEDLRLQHGARRTRTRAGAASLPSSSSSVSWEGQGEGRARLLQKSFGLDDKILPRIILTSGAVSDCITARTYCPCKTATLTRLRGGGGYGGARP</sequence>
<organism evidence="1 2">
    <name type="scientific">Purpureocillium lilacinum</name>
    <name type="common">Paecilomyces lilacinus</name>
    <dbReference type="NCBI Taxonomy" id="33203"/>
    <lineage>
        <taxon>Eukaryota</taxon>
        <taxon>Fungi</taxon>
        <taxon>Dikarya</taxon>
        <taxon>Ascomycota</taxon>
        <taxon>Pezizomycotina</taxon>
        <taxon>Sordariomycetes</taxon>
        <taxon>Hypocreomycetidae</taxon>
        <taxon>Hypocreales</taxon>
        <taxon>Ophiocordycipitaceae</taxon>
        <taxon>Purpureocillium</taxon>
    </lineage>
</organism>
<evidence type="ECO:0000313" key="1">
    <source>
        <dbReference type="EMBL" id="KAL3965476.1"/>
    </source>
</evidence>
<gene>
    <name evidence="1" type="ORF">ACCO45_002480</name>
</gene>
<name>A0ACC4EA14_PURLI</name>
<proteinExistence type="predicted"/>
<evidence type="ECO:0000313" key="2">
    <source>
        <dbReference type="Proteomes" id="UP001638806"/>
    </source>
</evidence>
<accession>A0ACC4EA14</accession>
<comment type="caution">
    <text evidence="1">The sequence shown here is derived from an EMBL/GenBank/DDBJ whole genome shotgun (WGS) entry which is preliminary data.</text>
</comment>
<dbReference type="EMBL" id="JBGNUJ010000002">
    <property type="protein sequence ID" value="KAL3965476.1"/>
    <property type="molecule type" value="Genomic_DNA"/>
</dbReference>
<dbReference type="Proteomes" id="UP001638806">
    <property type="component" value="Unassembled WGS sequence"/>
</dbReference>
<protein>
    <submittedName>
        <fullName evidence="1">Uncharacterized protein</fullName>
    </submittedName>
</protein>